<evidence type="ECO:0000256" key="6">
    <source>
        <dbReference type="ARBA" id="ARBA00022840"/>
    </source>
</evidence>
<dbReference type="PANTHER" id="PTHR21064:SF6">
    <property type="entry name" value="AMINOGLYCOSIDE PHOSPHOTRANSFERASE DOMAIN-CONTAINING PROTEIN"/>
    <property type="match status" value="1"/>
</dbReference>
<keyword evidence="3 8" id="KW-0791">Threonine biosynthesis</keyword>
<keyword evidence="6 8" id="KW-0067">ATP-binding</keyword>
<feature type="domain" description="Aminoglycoside phosphotransferase" evidence="10">
    <location>
        <begin position="27"/>
        <end position="253"/>
    </location>
</feature>
<dbReference type="InterPro" id="IPR005280">
    <property type="entry name" value="Homoserine_kinase_II"/>
</dbReference>
<dbReference type="Pfam" id="PF01636">
    <property type="entry name" value="APH"/>
    <property type="match status" value="1"/>
</dbReference>
<evidence type="ECO:0000256" key="1">
    <source>
        <dbReference type="ARBA" id="ARBA00022605"/>
    </source>
</evidence>
<evidence type="ECO:0000256" key="4">
    <source>
        <dbReference type="ARBA" id="ARBA00022741"/>
    </source>
</evidence>
<proteinExistence type="inferred from homology"/>
<dbReference type="InterPro" id="IPR011009">
    <property type="entry name" value="Kinase-like_dom_sf"/>
</dbReference>
<reference evidence="11 12" key="1">
    <citation type="submission" date="2018-06" db="EMBL/GenBank/DDBJ databases">
        <title>OYT1 Genome Sequencing.</title>
        <authorList>
            <person name="Kato S."/>
            <person name="Itoh T."/>
            <person name="Ohkuma M."/>
        </authorList>
    </citation>
    <scope>NUCLEOTIDE SEQUENCE [LARGE SCALE GENOMIC DNA]</scope>
    <source>
        <strain evidence="11 12">OYT1</strain>
    </source>
</reference>
<dbReference type="HAMAP" id="MF_00301">
    <property type="entry name" value="Homoser_kinase_2"/>
    <property type="match status" value="1"/>
</dbReference>
<evidence type="ECO:0000259" key="10">
    <source>
        <dbReference type="Pfam" id="PF01636"/>
    </source>
</evidence>
<dbReference type="GO" id="GO:0009088">
    <property type="term" value="P:threonine biosynthetic process"/>
    <property type="evidence" value="ECO:0007669"/>
    <property type="project" value="UniProtKB-UniRule"/>
</dbReference>
<evidence type="ECO:0000256" key="3">
    <source>
        <dbReference type="ARBA" id="ARBA00022697"/>
    </source>
</evidence>
<dbReference type="InterPro" id="IPR002575">
    <property type="entry name" value="Aminoglycoside_PTrfase"/>
</dbReference>
<dbReference type="CDD" id="cd05153">
    <property type="entry name" value="HomoserineK_II"/>
    <property type="match status" value="1"/>
</dbReference>
<evidence type="ECO:0000256" key="8">
    <source>
        <dbReference type="HAMAP-Rule" id="MF_00301"/>
    </source>
</evidence>
<dbReference type="Proteomes" id="UP000033070">
    <property type="component" value="Chromosome"/>
</dbReference>
<keyword evidence="5 8" id="KW-0418">Kinase</keyword>
<keyword evidence="12" id="KW-1185">Reference proteome</keyword>
<dbReference type="InterPro" id="IPR050249">
    <property type="entry name" value="Pseudomonas-type_ThrB"/>
</dbReference>
<accession>A0A2Z6G8I7</accession>
<dbReference type="KEGG" id="fam:OYT1_ch0153"/>
<keyword evidence="2 8" id="KW-0808">Transferase</keyword>
<evidence type="ECO:0000313" key="12">
    <source>
        <dbReference type="Proteomes" id="UP000033070"/>
    </source>
</evidence>
<dbReference type="GO" id="GO:0004413">
    <property type="term" value="F:homoserine kinase activity"/>
    <property type="evidence" value="ECO:0007669"/>
    <property type="project" value="UniProtKB-UniRule"/>
</dbReference>
<dbReference type="NCBIfam" id="TIGR00938">
    <property type="entry name" value="thrB_alt"/>
    <property type="match status" value="1"/>
</dbReference>
<comment type="catalytic activity">
    <reaction evidence="8">
        <text>L-homoserine + ATP = O-phospho-L-homoserine + ADP + H(+)</text>
        <dbReference type="Rhea" id="RHEA:13985"/>
        <dbReference type="ChEBI" id="CHEBI:15378"/>
        <dbReference type="ChEBI" id="CHEBI:30616"/>
        <dbReference type="ChEBI" id="CHEBI:57476"/>
        <dbReference type="ChEBI" id="CHEBI:57590"/>
        <dbReference type="ChEBI" id="CHEBI:456216"/>
        <dbReference type="EC" id="2.7.1.39"/>
    </reaction>
</comment>
<dbReference type="SUPFAM" id="SSF56112">
    <property type="entry name" value="Protein kinase-like (PK-like)"/>
    <property type="match status" value="1"/>
</dbReference>
<dbReference type="GO" id="GO:0005524">
    <property type="term" value="F:ATP binding"/>
    <property type="evidence" value="ECO:0007669"/>
    <property type="project" value="UniProtKB-KW"/>
</dbReference>
<dbReference type="PANTHER" id="PTHR21064">
    <property type="entry name" value="AMINOGLYCOSIDE PHOSPHOTRANSFERASE DOMAIN-CONTAINING PROTEIN-RELATED"/>
    <property type="match status" value="1"/>
</dbReference>
<keyword evidence="4 8" id="KW-0547">Nucleotide-binding</keyword>
<keyword evidence="1 8" id="KW-0028">Amino-acid biosynthesis</keyword>
<protein>
    <recommendedName>
        <fullName evidence="8 9">Homoserine kinase</fullName>
        <shortName evidence="8">HK</shortName>
        <shortName evidence="8">HSK</shortName>
        <ecNumber evidence="8 9">2.7.1.39</ecNumber>
    </recommendedName>
</protein>
<evidence type="ECO:0000256" key="2">
    <source>
        <dbReference type="ARBA" id="ARBA00022679"/>
    </source>
</evidence>
<dbReference type="Gene3D" id="3.90.1200.10">
    <property type="match status" value="1"/>
</dbReference>
<evidence type="ECO:0000256" key="7">
    <source>
        <dbReference type="ARBA" id="ARBA00038240"/>
    </source>
</evidence>
<evidence type="ECO:0000256" key="5">
    <source>
        <dbReference type="ARBA" id="ARBA00022777"/>
    </source>
</evidence>
<dbReference type="UniPathway" id="UPA00050">
    <property type="reaction ID" value="UER00064"/>
</dbReference>
<dbReference type="EMBL" id="AP018738">
    <property type="protein sequence ID" value="BBE49729.1"/>
    <property type="molecule type" value="Genomic_DNA"/>
</dbReference>
<comment type="pathway">
    <text evidence="8">Amino-acid biosynthesis; L-threonine biosynthesis; L-threonine from L-aspartate: step 4/5.</text>
</comment>
<organism evidence="11 12">
    <name type="scientific">Ferriphaselus amnicola</name>
    <dbReference type="NCBI Taxonomy" id="1188319"/>
    <lineage>
        <taxon>Bacteria</taxon>
        <taxon>Pseudomonadati</taxon>
        <taxon>Pseudomonadota</taxon>
        <taxon>Betaproteobacteria</taxon>
        <taxon>Nitrosomonadales</taxon>
        <taxon>Gallionellaceae</taxon>
        <taxon>Ferriphaselus</taxon>
    </lineage>
</organism>
<evidence type="ECO:0000256" key="9">
    <source>
        <dbReference type="NCBIfam" id="TIGR00938"/>
    </source>
</evidence>
<comment type="similarity">
    <text evidence="7 8">Belongs to the pseudomonas-type ThrB family.</text>
</comment>
<evidence type="ECO:0000313" key="11">
    <source>
        <dbReference type="EMBL" id="BBE49729.1"/>
    </source>
</evidence>
<dbReference type="OrthoDB" id="9777460at2"/>
<dbReference type="RefSeq" id="WP_062625803.1">
    <property type="nucleotide sequence ID" value="NZ_AP018738.1"/>
</dbReference>
<dbReference type="AlphaFoldDB" id="A0A2Z6G8I7"/>
<dbReference type="STRING" id="1188319.OYT1_00600"/>
<dbReference type="NCBIfam" id="NF003558">
    <property type="entry name" value="PRK05231.1"/>
    <property type="match status" value="1"/>
</dbReference>
<sequence length="315" mass="34797">MSVFTRVTEAELTAWLSDYSLGQLLQLQGIASGIENTNYFVTTTNGRFVLTLFEKLTQHELPYYLNLMAHLARHGIPCPAPVANRSEQFLGVLNGKPASIVSRLSGKSLIQPSSTQCAAIGSMLGEMHLAGQSFGLSLANPRGAAWRAETAQQVGKFLSAPDAKLLASEIDFHRSHELSELPQGVIHADLFRDNVLFDENRVGGLIDFYFACNDALLYDVAITVNDWCMGGDGALDEARTRALLTAYHGVRPFTADEAELWPVALRVAALRFWISRLFDLHLPRPGEMIHAHDPEQFKRILQQHIASAGNAIWLE</sequence>
<dbReference type="EC" id="2.7.1.39" evidence="8 9"/>
<dbReference type="Gene3D" id="3.30.200.20">
    <property type="entry name" value="Phosphorylase Kinase, domain 1"/>
    <property type="match status" value="1"/>
</dbReference>
<gene>
    <name evidence="8" type="primary">thrB</name>
    <name evidence="11" type="ORF">OYT1_ch0153</name>
</gene>
<name>A0A2Z6G8I7_9PROT</name>